<reference evidence="3" key="1">
    <citation type="submission" date="2024-07" db="EMBL/GenBank/DDBJ databases">
        <title>Two chromosome-level genome assemblies of Korean endemic species Abeliophyllum distichum and Forsythia ovata (Oleaceae).</title>
        <authorList>
            <person name="Jang H."/>
        </authorList>
    </citation>
    <scope>NUCLEOTIDE SEQUENCE [LARGE SCALE GENOMIC DNA]</scope>
</reference>
<feature type="compositionally biased region" description="Basic residues" evidence="1">
    <location>
        <begin position="21"/>
        <end position="31"/>
    </location>
</feature>
<feature type="region of interest" description="Disordered" evidence="1">
    <location>
        <begin position="1"/>
        <end position="64"/>
    </location>
</feature>
<sequence length="107" mass="10921">MGARDAPSTNGSRATPCATMRRARKNSRRCVHPAAPGAGSTVPVPYAHRAGMGARGAPSTNGSRATPCATLWSMRVSTEVGALGRKEKIAAWAVGRDSSSKGSATLA</sequence>
<organism evidence="2 3">
    <name type="scientific">Forsythia ovata</name>
    <dbReference type="NCBI Taxonomy" id="205694"/>
    <lineage>
        <taxon>Eukaryota</taxon>
        <taxon>Viridiplantae</taxon>
        <taxon>Streptophyta</taxon>
        <taxon>Embryophyta</taxon>
        <taxon>Tracheophyta</taxon>
        <taxon>Spermatophyta</taxon>
        <taxon>Magnoliopsida</taxon>
        <taxon>eudicotyledons</taxon>
        <taxon>Gunneridae</taxon>
        <taxon>Pentapetalae</taxon>
        <taxon>asterids</taxon>
        <taxon>lamiids</taxon>
        <taxon>Lamiales</taxon>
        <taxon>Oleaceae</taxon>
        <taxon>Forsythieae</taxon>
        <taxon>Forsythia</taxon>
    </lineage>
</organism>
<keyword evidence="3" id="KW-1185">Reference proteome</keyword>
<dbReference type="AlphaFoldDB" id="A0ABD1WLU8"/>
<gene>
    <name evidence="2" type="ORF">Fot_12193</name>
</gene>
<dbReference type="EMBL" id="JBFOLJ010000003">
    <property type="protein sequence ID" value="KAL2550663.1"/>
    <property type="molecule type" value="Genomic_DNA"/>
</dbReference>
<evidence type="ECO:0000256" key="1">
    <source>
        <dbReference type="SAM" id="MobiDB-lite"/>
    </source>
</evidence>
<name>A0ABD1WLU8_9LAMI</name>
<dbReference type="Proteomes" id="UP001604277">
    <property type="component" value="Unassembled WGS sequence"/>
</dbReference>
<evidence type="ECO:0000313" key="3">
    <source>
        <dbReference type="Proteomes" id="UP001604277"/>
    </source>
</evidence>
<proteinExistence type="predicted"/>
<evidence type="ECO:0000313" key="2">
    <source>
        <dbReference type="EMBL" id="KAL2550663.1"/>
    </source>
</evidence>
<accession>A0ABD1WLU8</accession>
<comment type="caution">
    <text evidence="2">The sequence shown here is derived from an EMBL/GenBank/DDBJ whole genome shotgun (WGS) entry which is preliminary data.</text>
</comment>
<protein>
    <submittedName>
        <fullName evidence="2">Uncharacterized protein</fullName>
    </submittedName>
</protein>